<dbReference type="SUPFAM" id="SSF103481">
    <property type="entry name" value="Multidrug resistance efflux transporter EmrE"/>
    <property type="match status" value="1"/>
</dbReference>
<organism evidence="1 2">
    <name type="scientific">Streptomyces ruber</name>
    <dbReference type="NCBI Taxonomy" id="83378"/>
    <lineage>
        <taxon>Bacteria</taxon>
        <taxon>Bacillati</taxon>
        <taxon>Actinomycetota</taxon>
        <taxon>Actinomycetes</taxon>
        <taxon>Kitasatosporales</taxon>
        <taxon>Streptomycetaceae</taxon>
        <taxon>Streptomyces</taxon>
    </lineage>
</organism>
<reference evidence="1" key="1">
    <citation type="journal article" date="2014" name="Int. J. Syst. Evol. Microbiol.">
        <title>Complete genome sequence of Corynebacterium casei LMG S-19264T (=DSM 44701T), isolated from a smear-ripened cheese.</title>
        <authorList>
            <consortium name="US DOE Joint Genome Institute (JGI-PGF)"/>
            <person name="Walter F."/>
            <person name="Albersmeier A."/>
            <person name="Kalinowski J."/>
            <person name="Ruckert C."/>
        </authorList>
    </citation>
    <scope>NUCLEOTIDE SEQUENCE</scope>
    <source>
        <strain evidence="1">JCM 3131</strain>
    </source>
</reference>
<sequence length="152" mass="15674">MTLPSAVRHRAPLRRGPARLAGFGLPAVAGVRACCCAAISRVPVGVALLVRYLGPALLLGWVRSVQRRPVTRAAAVGDVLAVGGLACVVEVWSGPGFDVVGLLPGRLLGPVRPDADVAANAGVAGAFRVRGARCEVRGRVGRWRRGRGDASA</sequence>
<proteinExistence type="predicted"/>
<reference evidence="1" key="2">
    <citation type="submission" date="2020-09" db="EMBL/GenBank/DDBJ databases">
        <authorList>
            <person name="Sun Q."/>
            <person name="Ohkuma M."/>
        </authorList>
    </citation>
    <scope>NUCLEOTIDE SEQUENCE</scope>
    <source>
        <strain evidence="1">JCM 3131</strain>
    </source>
</reference>
<comment type="caution">
    <text evidence="1">The sequence shown here is derived from an EMBL/GenBank/DDBJ whole genome shotgun (WGS) entry which is preliminary data.</text>
</comment>
<dbReference type="InterPro" id="IPR037185">
    <property type="entry name" value="EmrE-like"/>
</dbReference>
<accession>A0A918BPV0</accession>
<dbReference type="AlphaFoldDB" id="A0A918BPV0"/>
<gene>
    <name evidence="1" type="ORF">GCM10010145_56270</name>
</gene>
<evidence type="ECO:0000313" key="2">
    <source>
        <dbReference type="Proteomes" id="UP000620156"/>
    </source>
</evidence>
<evidence type="ECO:0000313" key="1">
    <source>
        <dbReference type="EMBL" id="GGQ79281.1"/>
    </source>
</evidence>
<keyword evidence="2" id="KW-1185">Reference proteome</keyword>
<name>A0A918BPV0_9ACTN</name>
<dbReference type="EMBL" id="BMQK01000016">
    <property type="protein sequence ID" value="GGQ79281.1"/>
    <property type="molecule type" value="Genomic_DNA"/>
</dbReference>
<protein>
    <submittedName>
        <fullName evidence="1">Uncharacterized protein</fullName>
    </submittedName>
</protein>
<dbReference type="Proteomes" id="UP000620156">
    <property type="component" value="Unassembled WGS sequence"/>
</dbReference>